<keyword evidence="1" id="KW-0433">Leucine-rich repeat</keyword>
<gene>
    <name evidence="5" type="ORF">PVAG01_02511</name>
</gene>
<dbReference type="PANTHER" id="PTHR24112:SF9">
    <property type="entry name" value="PROTEIN PHOSPHATASE 1 REGULATORY SUBUNIT 37"/>
    <property type="match status" value="1"/>
</dbReference>
<evidence type="ECO:0000256" key="3">
    <source>
        <dbReference type="SAM" id="MobiDB-lite"/>
    </source>
</evidence>
<name>A0ABR4PR19_9HELO</name>
<comment type="caution">
    <text evidence="5">The sequence shown here is derived from an EMBL/GenBank/DDBJ whole genome shotgun (WGS) entry which is preliminary data.</text>
</comment>
<dbReference type="Proteomes" id="UP001629113">
    <property type="component" value="Unassembled WGS sequence"/>
</dbReference>
<proteinExistence type="predicted"/>
<accession>A0ABR4PR19</accession>
<organism evidence="5 6">
    <name type="scientific">Phlyctema vagabunda</name>
    <dbReference type="NCBI Taxonomy" id="108571"/>
    <lineage>
        <taxon>Eukaryota</taxon>
        <taxon>Fungi</taxon>
        <taxon>Dikarya</taxon>
        <taxon>Ascomycota</taxon>
        <taxon>Pezizomycotina</taxon>
        <taxon>Leotiomycetes</taxon>
        <taxon>Helotiales</taxon>
        <taxon>Dermateaceae</taxon>
        <taxon>Phlyctema</taxon>
    </lineage>
</organism>
<dbReference type="InterPro" id="IPR057334">
    <property type="entry name" value="PH_2nd_LRR"/>
</dbReference>
<dbReference type="InterPro" id="IPR032675">
    <property type="entry name" value="LRR_dom_sf"/>
</dbReference>
<reference evidence="5 6" key="1">
    <citation type="submission" date="2024-06" db="EMBL/GenBank/DDBJ databases">
        <title>Complete genome of Phlyctema vagabunda strain 19-DSS-EL-015.</title>
        <authorList>
            <person name="Fiorenzani C."/>
        </authorList>
    </citation>
    <scope>NUCLEOTIDE SEQUENCE [LARGE SCALE GENOMIC DNA]</scope>
    <source>
        <strain evidence="5 6">19-DSS-EL-015</strain>
    </source>
</reference>
<evidence type="ECO:0000256" key="2">
    <source>
        <dbReference type="ARBA" id="ARBA00022737"/>
    </source>
</evidence>
<keyword evidence="6" id="KW-1185">Reference proteome</keyword>
<evidence type="ECO:0000313" key="6">
    <source>
        <dbReference type="Proteomes" id="UP001629113"/>
    </source>
</evidence>
<feature type="region of interest" description="Disordered" evidence="3">
    <location>
        <begin position="872"/>
        <end position="897"/>
    </location>
</feature>
<keyword evidence="2" id="KW-0677">Repeat</keyword>
<dbReference type="InterPro" id="IPR051279">
    <property type="entry name" value="PP1-Reg/Actin-Interact_Protein"/>
</dbReference>
<dbReference type="EMBL" id="JBFCZG010000002">
    <property type="protein sequence ID" value="KAL3425720.1"/>
    <property type="molecule type" value="Genomic_DNA"/>
</dbReference>
<sequence length="921" mass="104138">MLQRPEDADLWHTSIRGAAQKAKLLMTEPYPERVVNYLISTLELAQDYYPEHFQIFRVVRRPPLAKGNKSTADDLQKLNASVFYLVIGLNKLHLIPLPDFSDSSARLANPKVQRESYGLITLTSMNVQHSDDRFELSFRAPFAEEKTLILAGASNPDIAICIYQALSFLKSQWTHRTYDINGPKGFLDMVDLYPLDQDEEYGGFDRTLTAYCMAYNCNAFNIVYGVDWGVEDAPEWRLYPPAGGVNYTANEMLAIFRSLRFNEHFCSISFQNINLQSLCGMYDTRGKDHVALRTRSGVPIRDYYNISTDGSLLFQEIQALALSSRRLRRLDFTNALPQQRAKDTFDADEDGSGKARDPGCEIVSALFPICQAELTSVDWVILNGVELGEADLEILGPAMKNRRARFRGFEFSRCGLDDRSLNILLSLVHKQCNSIECLNVSDNPGRLNIENFHDSMARYTKIRKLDLSRTPRSLGDAPLLTEEILLSWHLEELYLNGISFNKATLECISGYLMSDASENLHMLQMEQCNMTGSDLALIMMSMTRTPGEGREMTLSVSNNRLENDINDIVKAIKDNHTPSHLIMRMIEFTKEVHFKRLLQALRTNKTIKMLDISKASLPYDANPETCAALNKLFAENTTLEDLDISGEQSHLEVTRFGIGLNSALTGLTKNHTLKTLRIEYQNLGLEGANTLSSVLEHNKGLEEIYCDHNNISLQGFTIIVNALAGNNHIQFIEEMRHDEQHFIAEMTGNYNEQLKAVSNPSHVRRTLTNLKVGKTPKQEVQWPDTVGVARELERSWQLQVDRLNLFLERNRKLAQGGSQSGDGAVPEDAMRPTTALSQKGMLEHILSNTTPKVELDNPVDNQFKQLTLETVEGPFGEENESFQEETPTKSKRAHDHLLPQISRGKMFEIGDDGDAVFEMER</sequence>
<dbReference type="PANTHER" id="PTHR24112">
    <property type="entry name" value="LEUCINE-RICH REPEAT, ISOFORM F-RELATED"/>
    <property type="match status" value="1"/>
</dbReference>
<evidence type="ECO:0000259" key="4">
    <source>
        <dbReference type="Pfam" id="PF25353"/>
    </source>
</evidence>
<feature type="domain" description="LRR-containing protein second PH" evidence="4">
    <location>
        <begin position="34"/>
        <end position="188"/>
    </location>
</feature>
<evidence type="ECO:0000313" key="5">
    <source>
        <dbReference type="EMBL" id="KAL3425720.1"/>
    </source>
</evidence>
<evidence type="ECO:0000256" key="1">
    <source>
        <dbReference type="ARBA" id="ARBA00022614"/>
    </source>
</evidence>
<dbReference type="Gene3D" id="3.80.10.10">
    <property type="entry name" value="Ribonuclease Inhibitor"/>
    <property type="match status" value="1"/>
</dbReference>
<dbReference type="SUPFAM" id="SSF52047">
    <property type="entry name" value="RNI-like"/>
    <property type="match status" value="1"/>
</dbReference>
<dbReference type="Pfam" id="PF25353">
    <property type="entry name" value="PH_2nd_LRR"/>
    <property type="match status" value="1"/>
</dbReference>
<protein>
    <submittedName>
        <fullName evidence="5">Leucine rich repeat protein</fullName>
    </submittedName>
</protein>